<dbReference type="EMBL" id="AACB03000002">
    <property type="protein sequence ID" value="KAE8304262.1"/>
    <property type="molecule type" value="Genomic_DNA"/>
</dbReference>
<keyword evidence="2" id="KW-0418">Kinase</keyword>
<dbReference type="VEuPathDB" id="GiardiaDB:GL50803_16805"/>
<reference evidence="5 6" key="1">
    <citation type="journal article" date="2007" name="Science">
        <title>Genomic minimalism in the early diverging intestinal parasite Giardia lamblia.</title>
        <authorList>
            <person name="Morrison H.G."/>
            <person name="McArthur A.G."/>
            <person name="Gillin F.D."/>
            <person name="Aley S.B."/>
            <person name="Adam R.D."/>
            <person name="Olsen G.J."/>
            <person name="Best A.A."/>
            <person name="Cande W.Z."/>
            <person name="Chen F."/>
            <person name="Cipriano M.J."/>
            <person name="Davids B.J."/>
            <person name="Dawson S.C."/>
            <person name="Elmendorf H.G."/>
            <person name="Hehl A.B."/>
            <person name="Holder M.E."/>
            <person name="Huse S.M."/>
            <person name="Kim U.U."/>
            <person name="Lasek-Nesselquist E."/>
            <person name="Manning G."/>
            <person name="Nigam A."/>
            <person name="Nixon J.E."/>
            <person name="Palm D."/>
            <person name="Passamaneck N.E."/>
            <person name="Prabhu A."/>
            <person name="Reich C.I."/>
            <person name="Reiner D.S."/>
            <person name="Samuelson J."/>
            <person name="Svard S.G."/>
            <person name="Sogin M.L."/>
        </authorList>
    </citation>
    <scope>NUCLEOTIDE SEQUENCE [LARGE SCALE GENOMIC DNA]</scope>
    <source>
        <strain evidence="5 6">WB C6</strain>
    </source>
</reference>
<evidence type="ECO:0000313" key="6">
    <source>
        <dbReference type="Proteomes" id="UP000001548"/>
    </source>
</evidence>
<dbReference type="GeneID" id="5700727"/>
<dbReference type="HOGENOM" id="CLU_227698_0_0_1"/>
<keyword evidence="2" id="KW-0808">Transferase</keyword>
<accession>A8BDL8</accession>
<dbReference type="GO" id="GO:0004674">
    <property type="term" value="F:protein serine/threonine kinase activity"/>
    <property type="evidence" value="ECO:0000318"/>
    <property type="project" value="GO_Central"/>
</dbReference>
<keyword evidence="3" id="KW-0227">DNA damage</keyword>
<dbReference type="STRING" id="184922.A8BDL8"/>
<dbReference type="SUPFAM" id="SSF56112">
    <property type="entry name" value="Protein kinase-like (PK-like)"/>
    <property type="match status" value="1"/>
</dbReference>
<dbReference type="GO" id="GO:0005634">
    <property type="term" value="C:nucleus"/>
    <property type="evidence" value="ECO:0000318"/>
    <property type="project" value="GO_Central"/>
</dbReference>
<dbReference type="Proteomes" id="UP000001548">
    <property type="component" value="Unassembled WGS sequence"/>
</dbReference>
<dbReference type="PANTHER" id="PTHR11139:SF69">
    <property type="entry name" value="SERINE_THREONINE-PROTEIN KINASE ATR"/>
    <property type="match status" value="1"/>
</dbReference>
<comment type="caution">
    <text evidence="5">The sequence shown here is derived from an EMBL/GenBank/DDBJ whole genome shotgun (WGS) entry which is preliminary data.</text>
</comment>
<dbReference type="GO" id="GO:0000077">
    <property type="term" value="P:DNA damage checkpoint signaling"/>
    <property type="evidence" value="ECO:0000318"/>
    <property type="project" value="GO_Central"/>
</dbReference>
<dbReference type="PROSITE" id="PS50290">
    <property type="entry name" value="PI3_4_KINASE_3"/>
    <property type="match status" value="1"/>
</dbReference>
<organism evidence="5 6">
    <name type="scientific">Giardia intestinalis (strain ATCC 50803 / WB clone C6)</name>
    <name type="common">Giardia lamblia</name>
    <dbReference type="NCBI Taxonomy" id="184922"/>
    <lineage>
        <taxon>Eukaryota</taxon>
        <taxon>Metamonada</taxon>
        <taxon>Diplomonadida</taxon>
        <taxon>Hexamitidae</taxon>
        <taxon>Giardiinae</taxon>
        <taxon>Giardia</taxon>
    </lineage>
</organism>
<dbReference type="Pfam" id="PF00454">
    <property type="entry name" value="PI3_PI4_kinase"/>
    <property type="match status" value="1"/>
</dbReference>
<evidence type="ECO:0000256" key="1">
    <source>
        <dbReference type="ARBA" id="ARBA00004123"/>
    </source>
</evidence>
<evidence type="ECO:0000256" key="3">
    <source>
        <dbReference type="ARBA" id="ARBA00022763"/>
    </source>
</evidence>
<dbReference type="InterPro" id="IPR003152">
    <property type="entry name" value="FATC_dom"/>
</dbReference>
<name>A8BDL8_GIAIC</name>
<dbReference type="InterPro" id="IPR036940">
    <property type="entry name" value="PI3/4_kinase_cat_sf"/>
</dbReference>
<dbReference type="InterPro" id="IPR011009">
    <property type="entry name" value="Kinase-like_dom_sf"/>
</dbReference>
<dbReference type="OMA" id="CARYREC"/>
<dbReference type="PROSITE" id="PS51190">
    <property type="entry name" value="FATC"/>
    <property type="match status" value="1"/>
</dbReference>
<protein>
    <submittedName>
        <fullName evidence="5">Phosphatidylinositol 3- and 4-kinase</fullName>
    </submittedName>
</protein>
<dbReference type="GO" id="GO:0000723">
    <property type="term" value="P:telomere maintenance"/>
    <property type="evidence" value="ECO:0000318"/>
    <property type="project" value="GO_Central"/>
</dbReference>
<dbReference type="PANTHER" id="PTHR11139">
    <property type="entry name" value="ATAXIA TELANGIECTASIA MUTATED ATM -RELATED"/>
    <property type="match status" value="1"/>
</dbReference>
<dbReference type="RefSeq" id="XP_001707819.1">
    <property type="nucleotide sequence ID" value="XM_001707767.1"/>
</dbReference>
<dbReference type="InterPro" id="IPR050517">
    <property type="entry name" value="DDR_Repair_Kinase"/>
</dbReference>
<proteinExistence type="predicted"/>
<sequence length="2633" mass="294001">MLASSLRSLMANYHATGGVVQDAELLALSDGLLEDARRSPVSCAFAASLAIRTAGEGPERLERIVLLSDLQLGVEQPYVLWILDLQPESSECVLNWPTTRLLLCLVCAHLLDATTFGAALAELCVIGGVGTVRDVLTAPLGTDAAPFLSVYACGTALLCMLLGFGKGCGEPFSACLPLLEILRADACAFAAHRAASSANPWLPPADPAAFPRLLTASDTFQVLLTCRRARKLADADSLMCRLSDVQAVTDRINGVAAAELRNATVLVGLFSACIAPDSLAALVANRGSHFCHLAAGLGLPNQVEGQRLGSVSEVSKSILDTLYAHDTLRKLSAFTNRIYMKAYKRFVLIHVVFAYFDDWLHADYGRVCAELVSSYSSSPSSLQHNISLCAEASGLAALSSLNVTCYLAVCVHALDYTWRSLKSDPSPVPSAVSQNNTHVTDIIAHITHASKHHSKHLHLMLRDARMDTSQHALLRQAVNAYCRLMQVLTEFLSNPVGTSAVLMDELCSELLSVRLLHTILSGIQLLYVLHCLEDKSSAPIPVNSEECYTQDSSSISETYTMVPLATQLLLLLFRRHLHLSNMVGLQQHESSMTSKLFASCFAFLFSLDTIFSASHDGYMVIDFSEEHKDLLRSFLPATATEEFLISLLPFAIASFIPGASVPSDFVSLYLKQISQLYDTNPRVQSYYKLICRIADSCHTVATLNQSAQTSRYMLAYIFFQYFLVQVCGEKYHLITTTISELCMEQICKQTSVAFCLFSSAYLPSLIINLYLPLSRTALSKELALLCVESRTPVMMSYPRLSVEDFVTVTGALAILSCVDSTIASALAYHASPKDLSLSDATLHDALVVAILFLTVLYADTEALAGAKTLKKVELVTSSIKAIKELVALPIFANVKPHKLFSEGIESYNGATAHIFRLLSVIFILMTALFSFSRDVLHRVQLLHTLVSSKKKGSAPAEMPISIFANLSNYTGFLFRITSLCHMKPLLGSICYREAYIDDEPKAPDVVALWNRLKVMYLQVIIYGIHTPVILESLLDYFGIFFYAVSTLVPGFLYTQLAVDMFLTLEEVIDTDQNNSIFTIYWLGYIRLLLEHSGETLTQLIELIIDGRRISEETKRVARLLVSIYRKENEMRHTQLYSSVDSQLHDVDDPAAVLALLELLVDASHTPCEFLWRVLIPLVIHVLNGLFVRSYLSLLITLLPHGANLFDQRGMLQIRGGGTPLAHLLLYIKAYQGRIENTKLKQSAEQVLKTYGTLLDYRTLNPSNGPRDSQKGPEGKVTRGSCGYFTDFITRVIEGGDLYAASCITELNEYFSTLGEDQKTVYISSKIYQRMQSFVELLPIVIRDTEKRHLLNTSLVITNASSFFAIFIDLFLKLLQKGVTQKNIKLAPEAQKHMAHVSDLWAIVEPYINVSQAIGAAFYDALLSLLLEYSDLSLLIDGIGRFLALFFAALITDHCKLVEHIESHFISSLYVTSVETLYSTIPSSDRLTNSNEKDCLAELEQDEPSMRDTLIGDVLDLRRFVAMKQIIELVAFQPYRFSKNSMELLHQIRISDEAIELDVISSFLIKTHFRKYFEEQEAASSWQTLVAELSPEVDRTLYMSRLDSSFEDSMSLTRTAPKTAQKPSVDYLTFLSGHSMLVGNPLRAIMIAGVYWAANEVTYKGVFVDILQYISRSYATVFSICFLKVFRPDAFFSILTLLAEGATDHLSTIATERKNAVMVLRTGVINKLIAGSAEQQKLIYNQDINDTSSNAQLVDRFYGISYTLLGSLYAAVSSYPLHDSFSIPQWRLHNNVINGVPESHTSCGTTATSIVTIRNLLHQYSNMLLRVSMWTELTQFLREQDFFDQMLLALDQFPANTHAHFIAQLRRHKSLLFQHNCQFLYKQILNLACARYRECRYTDLSVRLLVHEFIDNNLFDFAEDTQSFIIEAMFGELMVDLDGIEGKNSSIVSMSTRCSFVGNMYSALATYTFILAIIHRMLFRRPLGGPDSFSKADCWSRFYQKCLVTALSAWMLVVCSLTKLLAYNAQLLMDSNEKNKVSVSFLTSSLLYFAPATDFCLCMDKHQKVAGTIIELIEGTIGSGAGAASDEQKGIPGVEAHVLNFLLALGLDTLITEANEKLTEIIEGSPAILLQNQFHNICSMVIRLCDTKINLIAVEYSSMSVDVMKNHILNVIAKKLIPYSAHFDIAIRQFGVHMNRDYSLEEEALRHPVFNSLIKRIFAVLEAHEVYNPAYTRYIIFSTTMTNVLKYMQLEYAKKSLNTSKECLLPHIISGSFFLIPTLEAISSLREFEYSMTTDKRSPHQIDNHTECVSVLEHYYEYYSSRYAASYVTMVRHFSSKRAPLLFRMSRTKNDHGTRLILKCGEDTVADYAVMQFTEELAKCSVNTFFKPYFVAVLINIPKNQVSIIEHIDGNVVPIDELLTPVFMGAKTKAAEFINEQEPNEDGCFPTFDLFMASVTALSHMEMALSKTHPCRFIALSQKNQRMFATTLAHWCAVCIVTGLGDRHSCNILIDTDDGSVHFIDFEAVFEYPKLLSYAELVPFRLTALIAQLLGPTGIHGCFYWELVKMVSLIQENAPAFINVFYPLAIVRASLGYVRQVKEMLETQRAEEIVNAALAQAADSSRLSCMFGGWMAFL</sequence>
<comment type="subcellular location">
    <subcellularLocation>
        <location evidence="1">Nucleus</location>
    </subcellularLocation>
</comment>
<dbReference type="GO" id="GO:0006281">
    <property type="term" value="P:DNA repair"/>
    <property type="evidence" value="ECO:0000318"/>
    <property type="project" value="GO_Central"/>
</dbReference>
<dbReference type="SMART" id="SM00146">
    <property type="entry name" value="PI3Kc"/>
    <property type="match status" value="1"/>
</dbReference>
<gene>
    <name evidence="5" type="ORF">GL50803_0016805</name>
</gene>
<keyword evidence="4" id="KW-0539">Nucleus</keyword>
<dbReference type="GO" id="GO:0005694">
    <property type="term" value="C:chromosome"/>
    <property type="evidence" value="ECO:0000318"/>
    <property type="project" value="GO_Central"/>
</dbReference>
<keyword evidence="2" id="KW-0723">Serine/threonine-protein kinase</keyword>
<evidence type="ECO:0000256" key="2">
    <source>
        <dbReference type="ARBA" id="ARBA00022527"/>
    </source>
</evidence>
<keyword evidence="6" id="KW-1185">Reference proteome</keyword>
<dbReference type="Gene3D" id="1.10.1070.11">
    <property type="entry name" value="Phosphatidylinositol 3-/4-kinase, catalytic domain"/>
    <property type="match status" value="1"/>
</dbReference>
<evidence type="ECO:0000256" key="4">
    <source>
        <dbReference type="ARBA" id="ARBA00023242"/>
    </source>
</evidence>
<evidence type="ECO:0000313" key="5">
    <source>
        <dbReference type="EMBL" id="KAE8304262.1"/>
    </source>
</evidence>
<dbReference type="KEGG" id="gla:GL50803_0016805"/>
<dbReference type="InterPro" id="IPR000403">
    <property type="entry name" value="PI3/4_kinase_cat_dom"/>
</dbReference>